<sequence>MPKYLIERKMPGAGSMSAQDLQGASAVSNSVLAAMQKDGKNVQWVESYVTDDAIHCVYLAPDEAAIHEHARTAGFPADSVQQIRATISPATAEG</sequence>
<name>A0A918BVK9_9DEIO</name>
<dbReference type="AlphaFoldDB" id="A0A918BVK9"/>
<dbReference type="InterPro" id="IPR042557">
    <property type="entry name" value="SCO4226"/>
</dbReference>
<reference evidence="1" key="2">
    <citation type="submission" date="2020-09" db="EMBL/GenBank/DDBJ databases">
        <authorList>
            <person name="Sun Q."/>
            <person name="Ohkuma M."/>
        </authorList>
    </citation>
    <scope>NUCLEOTIDE SEQUENCE</scope>
    <source>
        <strain evidence="1">JCM 31311</strain>
    </source>
</reference>
<dbReference type="InterPro" id="IPR025336">
    <property type="entry name" value="SCO4226-like"/>
</dbReference>
<dbReference type="Proteomes" id="UP000603865">
    <property type="component" value="Unassembled WGS sequence"/>
</dbReference>
<dbReference type="Pfam" id="PF14026">
    <property type="entry name" value="SCO4226-like"/>
    <property type="match status" value="1"/>
</dbReference>
<dbReference type="RefSeq" id="WP_189087542.1">
    <property type="nucleotide sequence ID" value="NZ_BMQL01000001.1"/>
</dbReference>
<dbReference type="Gene3D" id="3.30.70.3090">
    <property type="entry name" value="ORF SCO4226, nickel-binding ferredoxin-like monomer"/>
    <property type="match status" value="1"/>
</dbReference>
<evidence type="ECO:0000313" key="2">
    <source>
        <dbReference type="Proteomes" id="UP000603865"/>
    </source>
</evidence>
<evidence type="ECO:0008006" key="3">
    <source>
        <dbReference type="Google" id="ProtNLM"/>
    </source>
</evidence>
<comment type="caution">
    <text evidence="1">The sequence shown here is derived from an EMBL/GenBank/DDBJ whole genome shotgun (WGS) entry which is preliminary data.</text>
</comment>
<gene>
    <name evidence="1" type="ORF">GCM10008957_01210</name>
</gene>
<accession>A0A918BVK9</accession>
<keyword evidence="2" id="KW-1185">Reference proteome</keyword>
<organism evidence="1 2">
    <name type="scientific">Deinococcus ruber</name>
    <dbReference type="NCBI Taxonomy" id="1848197"/>
    <lineage>
        <taxon>Bacteria</taxon>
        <taxon>Thermotogati</taxon>
        <taxon>Deinococcota</taxon>
        <taxon>Deinococci</taxon>
        <taxon>Deinococcales</taxon>
        <taxon>Deinococcaceae</taxon>
        <taxon>Deinococcus</taxon>
    </lineage>
</organism>
<proteinExistence type="predicted"/>
<dbReference type="EMBL" id="BMQL01000001">
    <property type="protein sequence ID" value="GGQ93004.1"/>
    <property type="molecule type" value="Genomic_DNA"/>
</dbReference>
<evidence type="ECO:0000313" key="1">
    <source>
        <dbReference type="EMBL" id="GGQ93004.1"/>
    </source>
</evidence>
<protein>
    <recommendedName>
        <fullName evidence="3">DUF4242 domain-containing protein</fullName>
    </recommendedName>
</protein>
<reference evidence="1" key="1">
    <citation type="journal article" date="2014" name="Int. J. Syst. Evol. Microbiol.">
        <title>Complete genome sequence of Corynebacterium casei LMG S-19264T (=DSM 44701T), isolated from a smear-ripened cheese.</title>
        <authorList>
            <consortium name="US DOE Joint Genome Institute (JGI-PGF)"/>
            <person name="Walter F."/>
            <person name="Albersmeier A."/>
            <person name="Kalinowski J."/>
            <person name="Ruckert C."/>
        </authorList>
    </citation>
    <scope>NUCLEOTIDE SEQUENCE</scope>
    <source>
        <strain evidence="1">JCM 31311</strain>
    </source>
</reference>